<accession>A0A1N7J562</accession>
<dbReference type="GO" id="GO:0006270">
    <property type="term" value="P:DNA replication initiation"/>
    <property type="evidence" value="ECO:0007669"/>
    <property type="project" value="TreeGrafter"/>
</dbReference>
<sequence length="224" mass="24014">MGRQMAFDLPVRQARGREDFFVAGANALALAALDTPEHWPAGRMLLVGPEGAGKTHLGAIWAEDHKAEIIDARALTDAGAERLAALRAVVVEDAQHMGGDPAAEEAAFHLVNLIAAEGGLVLFTADCPPRDWHLRLPDLKSRLEATTAVHIAPPDDVLLGAVLGKLFSDRQLIVPPTLVSWLVPRMERSLGTARALVAALDARALAERKPISRTMAAEVLDTLR</sequence>
<name>A0A1N7J562_9RHOB</name>
<dbReference type="RefSeq" id="WP_076483302.1">
    <property type="nucleotide sequence ID" value="NZ_FTOG01000001.1"/>
</dbReference>
<dbReference type="Gene3D" id="3.40.50.300">
    <property type="entry name" value="P-loop containing nucleotide triphosphate hydrolases"/>
    <property type="match status" value="1"/>
</dbReference>
<dbReference type="InterPro" id="IPR027417">
    <property type="entry name" value="P-loop_NTPase"/>
</dbReference>
<dbReference type="Proteomes" id="UP000186221">
    <property type="component" value="Unassembled WGS sequence"/>
</dbReference>
<dbReference type="GO" id="GO:0005886">
    <property type="term" value="C:plasma membrane"/>
    <property type="evidence" value="ECO:0007669"/>
    <property type="project" value="TreeGrafter"/>
</dbReference>
<dbReference type="AlphaFoldDB" id="A0A1N7J562"/>
<reference evidence="2" key="1">
    <citation type="submission" date="2017-01" db="EMBL/GenBank/DDBJ databases">
        <authorList>
            <person name="Varghese N."/>
            <person name="Submissions S."/>
        </authorList>
    </citation>
    <scope>NUCLEOTIDE SEQUENCE [LARGE SCALE GENOMIC DNA]</scope>
    <source>
        <strain evidence="2">DSM 19945</strain>
    </source>
</reference>
<evidence type="ECO:0000313" key="2">
    <source>
        <dbReference type="Proteomes" id="UP000186221"/>
    </source>
</evidence>
<dbReference type="STRING" id="453582.SAMN05421580_101350"/>
<dbReference type="EMBL" id="FTOG01000001">
    <property type="protein sequence ID" value="SIS44361.1"/>
    <property type="molecule type" value="Genomic_DNA"/>
</dbReference>
<dbReference type="PANTHER" id="PTHR30050">
    <property type="entry name" value="CHROMOSOMAL REPLICATION INITIATOR PROTEIN DNAA"/>
    <property type="match status" value="1"/>
</dbReference>
<protein>
    <submittedName>
        <fullName evidence="1">DnaA protein</fullName>
    </submittedName>
</protein>
<gene>
    <name evidence="1" type="ORF">SAMN05421580_101350</name>
</gene>
<dbReference type="GO" id="GO:0003688">
    <property type="term" value="F:DNA replication origin binding"/>
    <property type="evidence" value="ECO:0007669"/>
    <property type="project" value="TreeGrafter"/>
</dbReference>
<dbReference type="Gene3D" id="1.10.8.60">
    <property type="match status" value="1"/>
</dbReference>
<keyword evidence="2" id="KW-1185">Reference proteome</keyword>
<dbReference type="OrthoDB" id="7390113at2"/>
<proteinExistence type="predicted"/>
<dbReference type="PANTHER" id="PTHR30050:SF5">
    <property type="entry name" value="DNAA REGULATORY INACTIVATOR HDA"/>
    <property type="match status" value="1"/>
</dbReference>
<organism evidence="1 2">
    <name type="scientific">Rhodobacter aestuarii</name>
    <dbReference type="NCBI Taxonomy" id="453582"/>
    <lineage>
        <taxon>Bacteria</taxon>
        <taxon>Pseudomonadati</taxon>
        <taxon>Pseudomonadota</taxon>
        <taxon>Alphaproteobacteria</taxon>
        <taxon>Rhodobacterales</taxon>
        <taxon>Rhodobacter group</taxon>
        <taxon>Rhodobacter</taxon>
    </lineage>
</organism>
<dbReference type="SUPFAM" id="SSF52540">
    <property type="entry name" value="P-loop containing nucleoside triphosphate hydrolases"/>
    <property type="match status" value="1"/>
</dbReference>
<evidence type="ECO:0000313" key="1">
    <source>
        <dbReference type="EMBL" id="SIS44361.1"/>
    </source>
</evidence>